<accession>A0A6A5RQY8</accession>
<feature type="compositionally biased region" description="Polar residues" evidence="1">
    <location>
        <begin position="167"/>
        <end position="179"/>
    </location>
</feature>
<reference evidence="3" key="1">
    <citation type="journal article" date="2020" name="Stud. Mycol.">
        <title>101 Dothideomycetes genomes: a test case for predicting lifestyles and emergence of pathogens.</title>
        <authorList>
            <person name="Haridas S."/>
            <person name="Albert R."/>
            <person name="Binder M."/>
            <person name="Bloem J."/>
            <person name="Labutti K."/>
            <person name="Salamov A."/>
            <person name="Andreopoulos B."/>
            <person name="Baker S."/>
            <person name="Barry K."/>
            <person name="Bills G."/>
            <person name="Bluhm B."/>
            <person name="Cannon C."/>
            <person name="Castanera R."/>
            <person name="Culley D."/>
            <person name="Daum C."/>
            <person name="Ezra D."/>
            <person name="Gonzalez J."/>
            <person name="Henrissat B."/>
            <person name="Kuo A."/>
            <person name="Liang C."/>
            <person name="Lipzen A."/>
            <person name="Lutzoni F."/>
            <person name="Magnuson J."/>
            <person name="Mondo S."/>
            <person name="Nolan M."/>
            <person name="Ohm R."/>
            <person name="Pangilinan J."/>
            <person name="Park H.-J."/>
            <person name="Ramirez L."/>
            <person name="Alfaro M."/>
            <person name="Sun H."/>
            <person name="Tritt A."/>
            <person name="Yoshinaga Y."/>
            <person name="Zwiers L.-H."/>
            <person name="Turgeon B."/>
            <person name="Goodwin S."/>
            <person name="Spatafora J."/>
            <person name="Crous P."/>
            <person name="Grigoriev I."/>
        </authorList>
    </citation>
    <scope>NUCLEOTIDE SEQUENCE</scope>
    <source>
        <strain evidence="3">CBS 183.55</strain>
    </source>
</reference>
<protein>
    <submittedName>
        <fullName evidence="3">Uncharacterized protein</fullName>
    </submittedName>
</protein>
<feature type="signal peptide" evidence="2">
    <location>
        <begin position="1"/>
        <end position="22"/>
    </location>
</feature>
<dbReference type="Proteomes" id="UP000800082">
    <property type="component" value="Unassembled WGS sequence"/>
</dbReference>
<evidence type="ECO:0000256" key="1">
    <source>
        <dbReference type="SAM" id="MobiDB-lite"/>
    </source>
</evidence>
<keyword evidence="4" id="KW-1185">Reference proteome</keyword>
<evidence type="ECO:0000313" key="4">
    <source>
        <dbReference type="Proteomes" id="UP000800082"/>
    </source>
</evidence>
<proteinExistence type="predicted"/>
<evidence type="ECO:0000313" key="3">
    <source>
        <dbReference type="EMBL" id="KAF1930861.1"/>
    </source>
</evidence>
<feature type="chain" id="PRO_5025626090" evidence="2">
    <location>
        <begin position="23"/>
        <end position="225"/>
    </location>
</feature>
<name>A0A6A5RQY8_9PLEO</name>
<feature type="compositionally biased region" description="Basic and acidic residues" evidence="1">
    <location>
        <begin position="192"/>
        <end position="201"/>
    </location>
</feature>
<keyword evidence="2" id="KW-0732">Signal</keyword>
<sequence length="225" mass="25424">MHRSANLSQLLLVPLCFQLSLSPSCLLDCEWSFCHKPQVTVFPTPHAPGTLGRMNSPSHHPHHYQSTQNTHGHSDAANLNIQSTYYQNIADNVTHSHQSNHYDPYTYGYPSPEEIGAEIGQPVPFSQQRGPSPPYQYDYEVLRDRVTINNDVHRILNNPALSGGDDNGSSHPRYNTQQHLPHLPTSGMARSQYEKERDKPFHGIAGVPHKSDYDVPSQRRKKRST</sequence>
<dbReference type="RefSeq" id="XP_033451109.1">
    <property type="nucleotide sequence ID" value="XM_033590396.1"/>
</dbReference>
<dbReference type="GeneID" id="54348062"/>
<feature type="region of interest" description="Disordered" evidence="1">
    <location>
        <begin position="157"/>
        <end position="225"/>
    </location>
</feature>
<organism evidence="3 4">
    <name type="scientific">Didymella exigua CBS 183.55</name>
    <dbReference type="NCBI Taxonomy" id="1150837"/>
    <lineage>
        <taxon>Eukaryota</taxon>
        <taxon>Fungi</taxon>
        <taxon>Dikarya</taxon>
        <taxon>Ascomycota</taxon>
        <taxon>Pezizomycotina</taxon>
        <taxon>Dothideomycetes</taxon>
        <taxon>Pleosporomycetidae</taxon>
        <taxon>Pleosporales</taxon>
        <taxon>Pleosporineae</taxon>
        <taxon>Didymellaceae</taxon>
        <taxon>Didymella</taxon>
    </lineage>
</organism>
<dbReference type="EMBL" id="ML978962">
    <property type="protein sequence ID" value="KAF1930861.1"/>
    <property type="molecule type" value="Genomic_DNA"/>
</dbReference>
<gene>
    <name evidence="3" type="ORF">M421DRAFT_411045</name>
</gene>
<dbReference type="AlphaFoldDB" id="A0A6A5RQY8"/>
<evidence type="ECO:0000256" key="2">
    <source>
        <dbReference type="SAM" id="SignalP"/>
    </source>
</evidence>